<keyword evidence="6" id="KW-0995">Kinetochore</keyword>
<dbReference type="GO" id="GO:0000444">
    <property type="term" value="C:MIS12/MIND type complex"/>
    <property type="evidence" value="ECO:0007669"/>
    <property type="project" value="InterPro"/>
</dbReference>
<accession>A0AAV4F668</accession>
<keyword evidence="3" id="KW-0158">Chromosome</keyword>
<dbReference type="PANTHER" id="PTHR15459:SF3">
    <property type="entry name" value="POLYAMINE-MODULATED FACTOR 1"/>
    <property type="match status" value="1"/>
</dbReference>
<proteinExistence type="predicted"/>
<dbReference type="Pfam" id="PF03980">
    <property type="entry name" value="Nnf1"/>
    <property type="match status" value="1"/>
</dbReference>
<name>A0AAV4F668_9GAST</name>
<dbReference type="PANTHER" id="PTHR15459">
    <property type="entry name" value="POLYAMINE-MODULATED FACTOR 1"/>
    <property type="match status" value="1"/>
</dbReference>
<keyword evidence="8" id="KW-0131">Cell cycle</keyword>
<feature type="compositionally biased region" description="Polar residues" evidence="10">
    <location>
        <begin position="222"/>
        <end position="231"/>
    </location>
</feature>
<evidence type="ECO:0000256" key="4">
    <source>
        <dbReference type="ARBA" id="ARBA00022618"/>
    </source>
</evidence>
<keyword evidence="7" id="KW-0539">Nucleus</keyword>
<dbReference type="GO" id="GO:0051301">
    <property type="term" value="P:cell division"/>
    <property type="evidence" value="ECO:0007669"/>
    <property type="project" value="UniProtKB-KW"/>
</dbReference>
<evidence type="ECO:0000256" key="3">
    <source>
        <dbReference type="ARBA" id="ARBA00022454"/>
    </source>
</evidence>
<evidence type="ECO:0000256" key="1">
    <source>
        <dbReference type="ARBA" id="ARBA00004123"/>
    </source>
</evidence>
<dbReference type="InterPro" id="IPR007128">
    <property type="entry name" value="PMF1/Nnf1"/>
</dbReference>
<sequence>MSTDGNTEALQQQNSLASMEDSEQKSDSNSKALPKAYKNLQNSTEKAIKRLTSKTKILPYIKEHFRKHYDADKKYFLEVYKSMMDQLEMMIMDEVNLQLEANGVEGLLSDLEKTIEGNPVTDRKWRPSGKPEEDVKAHLEKSTKEEVHQLEKVLASLECQNKLMNSHVAKTDQRLAQSLKTVQSHQQAWQKAASMMLDPETRQSMIDTYTTLTRGVRPTLVSVGNTRQASSDESDNPDKKN</sequence>
<feature type="region of interest" description="Disordered" evidence="10">
    <location>
        <begin position="1"/>
        <end position="33"/>
    </location>
</feature>
<keyword evidence="5" id="KW-0498">Mitosis</keyword>
<dbReference type="Proteomes" id="UP000762676">
    <property type="component" value="Unassembled WGS sequence"/>
</dbReference>
<feature type="compositionally biased region" description="Polar residues" evidence="10">
    <location>
        <begin position="1"/>
        <end position="17"/>
    </location>
</feature>
<feature type="region of interest" description="Disordered" evidence="10">
    <location>
        <begin position="219"/>
        <end position="241"/>
    </location>
</feature>
<organism evidence="11 12">
    <name type="scientific">Elysia marginata</name>
    <dbReference type="NCBI Taxonomy" id="1093978"/>
    <lineage>
        <taxon>Eukaryota</taxon>
        <taxon>Metazoa</taxon>
        <taxon>Spiralia</taxon>
        <taxon>Lophotrochozoa</taxon>
        <taxon>Mollusca</taxon>
        <taxon>Gastropoda</taxon>
        <taxon>Heterobranchia</taxon>
        <taxon>Euthyneura</taxon>
        <taxon>Panpulmonata</taxon>
        <taxon>Sacoglossa</taxon>
        <taxon>Placobranchoidea</taxon>
        <taxon>Plakobranchidae</taxon>
        <taxon>Elysia</taxon>
    </lineage>
</organism>
<evidence type="ECO:0000256" key="7">
    <source>
        <dbReference type="ARBA" id="ARBA00023242"/>
    </source>
</evidence>
<dbReference type="EMBL" id="BMAT01011208">
    <property type="protein sequence ID" value="GFR68554.1"/>
    <property type="molecule type" value="Genomic_DNA"/>
</dbReference>
<reference evidence="11 12" key="1">
    <citation type="journal article" date="2021" name="Elife">
        <title>Chloroplast acquisition without the gene transfer in kleptoplastic sea slugs, Plakobranchus ocellatus.</title>
        <authorList>
            <person name="Maeda T."/>
            <person name="Takahashi S."/>
            <person name="Yoshida T."/>
            <person name="Shimamura S."/>
            <person name="Takaki Y."/>
            <person name="Nagai Y."/>
            <person name="Toyoda A."/>
            <person name="Suzuki Y."/>
            <person name="Arimoto A."/>
            <person name="Ishii H."/>
            <person name="Satoh N."/>
            <person name="Nishiyama T."/>
            <person name="Hasebe M."/>
            <person name="Maruyama T."/>
            <person name="Minagawa J."/>
            <person name="Obokata J."/>
            <person name="Shigenobu S."/>
        </authorList>
    </citation>
    <scope>NUCLEOTIDE SEQUENCE [LARGE SCALE GENOMIC DNA]</scope>
</reference>
<evidence type="ECO:0000256" key="8">
    <source>
        <dbReference type="ARBA" id="ARBA00023306"/>
    </source>
</evidence>
<keyword evidence="4" id="KW-0132">Cell division</keyword>
<dbReference type="AlphaFoldDB" id="A0AAV4F668"/>
<evidence type="ECO:0000313" key="12">
    <source>
        <dbReference type="Proteomes" id="UP000762676"/>
    </source>
</evidence>
<protein>
    <submittedName>
        <fullName evidence="11">Polyamine-modulated factor 1</fullName>
    </submittedName>
</protein>
<gene>
    <name evidence="11" type="ORF">ElyMa_005611300</name>
</gene>
<comment type="subcellular location">
    <subcellularLocation>
        <location evidence="2">Chromosome</location>
        <location evidence="2">Centromere</location>
        <location evidence="2">Kinetochore</location>
    </subcellularLocation>
    <subcellularLocation>
        <location evidence="1">Nucleus</location>
    </subcellularLocation>
</comment>
<comment type="caution">
    <text evidence="11">The sequence shown here is derived from an EMBL/GenBank/DDBJ whole genome shotgun (WGS) entry which is preliminary data.</text>
</comment>
<dbReference type="GO" id="GO:0007059">
    <property type="term" value="P:chromosome segregation"/>
    <property type="evidence" value="ECO:0007669"/>
    <property type="project" value="TreeGrafter"/>
</dbReference>
<keyword evidence="12" id="KW-1185">Reference proteome</keyword>
<evidence type="ECO:0000256" key="5">
    <source>
        <dbReference type="ARBA" id="ARBA00022776"/>
    </source>
</evidence>
<evidence type="ECO:0000256" key="9">
    <source>
        <dbReference type="ARBA" id="ARBA00023328"/>
    </source>
</evidence>
<evidence type="ECO:0000256" key="2">
    <source>
        <dbReference type="ARBA" id="ARBA00004629"/>
    </source>
</evidence>
<dbReference type="GO" id="GO:0005634">
    <property type="term" value="C:nucleus"/>
    <property type="evidence" value="ECO:0007669"/>
    <property type="project" value="UniProtKB-SubCell"/>
</dbReference>
<evidence type="ECO:0000256" key="6">
    <source>
        <dbReference type="ARBA" id="ARBA00022838"/>
    </source>
</evidence>
<evidence type="ECO:0000256" key="10">
    <source>
        <dbReference type="SAM" id="MobiDB-lite"/>
    </source>
</evidence>
<keyword evidence="9" id="KW-0137">Centromere</keyword>
<evidence type="ECO:0000313" key="11">
    <source>
        <dbReference type="EMBL" id="GFR68554.1"/>
    </source>
</evidence>